<feature type="compositionally biased region" description="Polar residues" evidence="5">
    <location>
        <begin position="165"/>
        <end position="187"/>
    </location>
</feature>
<reference evidence="7 8" key="1">
    <citation type="journal article" date="2023" name="IMA Fungus">
        <title>Comparative genomic study of the Penicillium genus elucidates a diverse pangenome and 15 lateral gene transfer events.</title>
        <authorList>
            <person name="Petersen C."/>
            <person name="Sorensen T."/>
            <person name="Nielsen M.R."/>
            <person name="Sondergaard T.E."/>
            <person name="Sorensen J.L."/>
            <person name="Fitzpatrick D.A."/>
            <person name="Frisvad J.C."/>
            <person name="Nielsen K.L."/>
        </authorList>
    </citation>
    <scope>NUCLEOTIDE SEQUENCE [LARGE SCALE GENOMIC DNA]</scope>
    <source>
        <strain evidence="7 8">IBT 35679</strain>
    </source>
</reference>
<dbReference type="AlphaFoldDB" id="A0AAD6GF45"/>
<evidence type="ECO:0000256" key="5">
    <source>
        <dbReference type="SAM" id="MobiDB-lite"/>
    </source>
</evidence>
<dbReference type="PANTHER" id="PTHR21099">
    <property type="entry name" value="RAD201"/>
    <property type="match status" value="1"/>
</dbReference>
<feature type="domain" description="C3H1-type" evidence="6">
    <location>
        <begin position="1"/>
        <end position="25"/>
    </location>
</feature>
<feature type="compositionally biased region" description="Low complexity" evidence="5">
    <location>
        <begin position="337"/>
        <end position="357"/>
    </location>
</feature>
<evidence type="ECO:0000313" key="7">
    <source>
        <dbReference type="EMBL" id="KAJ5538407.1"/>
    </source>
</evidence>
<proteinExistence type="predicted"/>
<evidence type="ECO:0000256" key="4">
    <source>
        <dbReference type="PROSITE-ProRule" id="PRU00723"/>
    </source>
</evidence>
<feature type="compositionally biased region" description="Low complexity" evidence="5">
    <location>
        <begin position="291"/>
        <end position="329"/>
    </location>
</feature>
<evidence type="ECO:0000256" key="1">
    <source>
        <dbReference type="ARBA" id="ARBA00022723"/>
    </source>
</evidence>
<feature type="compositionally biased region" description="Polar residues" evidence="5">
    <location>
        <begin position="360"/>
        <end position="388"/>
    </location>
</feature>
<evidence type="ECO:0000256" key="2">
    <source>
        <dbReference type="ARBA" id="ARBA00022771"/>
    </source>
</evidence>
<feature type="compositionally biased region" description="Polar residues" evidence="5">
    <location>
        <begin position="209"/>
        <end position="271"/>
    </location>
</feature>
<protein>
    <recommendedName>
        <fullName evidence="6">C3H1-type domain-containing protein</fullName>
    </recommendedName>
</protein>
<dbReference type="GO" id="GO:0008270">
    <property type="term" value="F:zinc ion binding"/>
    <property type="evidence" value="ECO:0007669"/>
    <property type="project" value="UniProtKB-KW"/>
</dbReference>
<dbReference type="Gene3D" id="4.10.1000.10">
    <property type="entry name" value="Zinc finger, CCCH-type"/>
    <property type="match status" value="1"/>
</dbReference>
<feature type="region of interest" description="Disordered" evidence="5">
    <location>
        <begin position="160"/>
        <end position="469"/>
    </location>
</feature>
<organism evidence="7 8">
    <name type="scientific">Penicillium frequentans</name>
    <dbReference type="NCBI Taxonomy" id="3151616"/>
    <lineage>
        <taxon>Eukaryota</taxon>
        <taxon>Fungi</taxon>
        <taxon>Dikarya</taxon>
        <taxon>Ascomycota</taxon>
        <taxon>Pezizomycotina</taxon>
        <taxon>Eurotiomycetes</taxon>
        <taxon>Eurotiomycetidae</taxon>
        <taxon>Eurotiales</taxon>
        <taxon>Aspergillaceae</taxon>
        <taxon>Penicillium</taxon>
    </lineage>
</organism>
<evidence type="ECO:0000256" key="3">
    <source>
        <dbReference type="ARBA" id="ARBA00022833"/>
    </source>
</evidence>
<dbReference type="PANTHER" id="PTHR21099:SF2">
    <property type="entry name" value="SI:CH211-113E8.11"/>
    <property type="match status" value="1"/>
</dbReference>
<dbReference type="Proteomes" id="UP001220324">
    <property type="component" value="Unassembled WGS sequence"/>
</dbReference>
<feature type="compositionally biased region" description="Low complexity" evidence="5">
    <location>
        <begin position="389"/>
        <end position="429"/>
    </location>
</feature>
<keyword evidence="1 4" id="KW-0479">Metal-binding</keyword>
<dbReference type="EMBL" id="JAQIZZ010000006">
    <property type="protein sequence ID" value="KAJ5538407.1"/>
    <property type="molecule type" value="Genomic_DNA"/>
</dbReference>
<name>A0AAD6GF45_9EURO</name>
<keyword evidence="8" id="KW-1185">Reference proteome</keyword>
<evidence type="ECO:0000313" key="8">
    <source>
        <dbReference type="Proteomes" id="UP001220324"/>
    </source>
</evidence>
<dbReference type="SUPFAM" id="SSF90229">
    <property type="entry name" value="CCCH zinc finger"/>
    <property type="match status" value="1"/>
</dbReference>
<dbReference type="InterPro" id="IPR041367">
    <property type="entry name" value="Znf-CCCH_4"/>
</dbReference>
<keyword evidence="3 4" id="KW-0862">Zinc</keyword>
<dbReference type="GO" id="GO:0005634">
    <property type="term" value="C:nucleus"/>
    <property type="evidence" value="ECO:0007669"/>
    <property type="project" value="TreeGrafter"/>
</dbReference>
<dbReference type="SMART" id="SM00356">
    <property type="entry name" value="ZnF_C3H1"/>
    <property type="match status" value="1"/>
</dbReference>
<sequence length="557" mass="58034">MTICAFFQQGRCKFGDRCKFEHPGRNTNGSSGNRFGALAAGGFGNQGSRQTQPSTDYNLNASDIKLDLTVGKGRPEWIFSAYAPLRDLPRQLFGGPQREQSMEEMRLRHYQAAAAGNMNQAMQEAEAMYAESAKQMEMALNDINGAIQYITDGAKEHPNRIDIVNGNTGSNANQVPPAFGQSSTPAPTNAFGGSSSSTTFGQPSAFGGNASSTAFGQPSTLGGNASSTAFGQPSTLGGNSSSPAFGQPSAFGQTATLGQPSAFGQPSSLGQKPSPFGQPSAMGGQGAFGKPAFGQPAQPGNPQPAFGQSGFGQPSGPAPFGGAAASPFGTVNQNANPSAFGQPPAQQPAAAANPSPFGQVATQQAAAPSGFGQPSGTSGFGQPSQNPTPFGQPQQANPNPFGQPPAAANPFGAPQAAPAPFGQPAAPQGLPVANVDAGPPAFMQIDDPNELNPLPRLQGETRRDPGSNRLTAWKGRPVRYVNNYPCYEHPQDPKTLVRINFPDGPPDAATLRDSQGKEDEYTPEVIEMYQFFLANGYFKDGIIPAVPPKREWISFDF</sequence>
<feature type="compositionally biased region" description="Low complexity" evidence="5">
    <location>
        <begin position="191"/>
        <end position="201"/>
    </location>
</feature>
<feature type="zinc finger region" description="C3H1-type" evidence="4">
    <location>
        <begin position="1"/>
        <end position="25"/>
    </location>
</feature>
<dbReference type="CDD" id="cd23954">
    <property type="entry name" value="AMO1_CTD"/>
    <property type="match status" value="1"/>
</dbReference>
<dbReference type="InterPro" id="IPR000571">
    <property type="entry name" value="Znf_CCCH"/>
</dbReference>
<gene>
    <name evidence="7" type="ORF">N7494_007886</name>
</gene>
<dbReference type="PROSITE" id="PS50103">
    <property type="entry name" value="ZF_C3H1"/>
    <property type="match status" value="1"/>
</dbReference>
<keyword evidence="2 4" id="KW-0863">Zinc-finger</keyword>
<dbReference type="InterPro" id="IPR036855">
    <property type="entry name" value="Znf_CCCH_sf"/>
</dbReference>
<comment type="caution">
    <text evidence="7">The sequence shown here is derived from an EMBL/GenBank/DDBJ whole genome shotgun (WGS) entry which is preliminary data.</text>
</comment>
<accession>A0AAD6GF45</accession>
<dbReference type="Pfam" id="PF18044">
    <property type="entry name" value="zf-CCCH_4"/>
    <property type="match status" value="1"/>
</dbReference>
<evidence type="ECO:0000259" key="6">
    <source>
        <dbReference type="PROSITE" id="PS50103"/>
    </source>
</evidence>